<dbReference type="RefSeq" id="WP_031504829.1">
    <property type="nucleotide sequence ID" value="NC_022795.1"/>
</dbReference>
<dbReference type="InterPro" id="IPR039424">
    <property type="entry name" value="SBP_5"/>
</dbReference>
<evidence type="ECO:0000313" key="6">
    <source>
        <dbReference type="Proteomes" id="UP000077469"/>
    </source>
</evidence>
<dbReference type="InterPro" id="IPR023765">
    <property type="entry name" value="SBP_5_CS"/>
</dbReference>
<accession>A0A0X1KTS3</accession>
<dbReference type="EMBL" id="CP007141">
    <property type="protein sequence ID" value="AJC74718.1"/>
    <property type="molecule type" value="Genomic_DNA"/>
</dbReference>
<name>A0A0X1KTS3_9THEM</name>
<dbReference type="PATRIC" id="fig|1123384.7.peg.896"/>
<evidence type="ECO:0000259" key="4">
    <source>
        <dbReference type="Pfam" id="PF00496"/>
    </source>
</evidence>
<protein>
    <recommendedName>
        <fullName evidence="4">Solute-binding protein family 5 domain-containing protein</fullName>
    </recommendedName>
</protein>
<dbReference type="PANTHER" id="PTHR30290">
    <property type="entry name" value="PERIPLASMIC BINDING COMPONENT OF ABC TRANSPORTER"/>
    <property type="match status" value="1"/>
</dbReference>
<dbReference type="InterPro" id="IPR030678">
    <property type="entry name" value="Peptide/Ni-bd"/>
</dbReference>
<dbReference type="GO" id="GO:0042597">
    <property type="term" value="C:periplasmic space"/>
    <property type="evidence" value="ECO:0007669"/>
    <property type="project" value="UniProtKB-ARBA"/>
</dbReference>
<dbReference type="Gene3D" id="3.90.76.10">
    <property type="entry name" value="Dipeptide-binding Protein, Domain 1"/>
    <property type="match status" value="1"/>
</dbReference>
<dbReference type="CDD" id="cd08499">
    <property type="entry name" value="PBP2_Ylib_like"/>
    <property type="match status" value="1"/>
</dbReference>
<dbReference type="GO" id="GO:0043190">
    <property type="term" value="C:ATP-binding cassette (ABC) transporter complex"/>
    <property type="evidence" value="ECO:0007669"/>
    <property type="project" value="InterPro"/>
</dbReference>
<dbReference type="GO" id="GO:1904680">
    <property type="term" value="F:peptide transmembrane transporter activity"/>
    <property type="evidence" value="ECO:0007669"/>
    <property type="project" value="TreeGrafter"/>
</dbReference>
<evidence type="ECO:0000256" key="2">
    <source>
        <dbReference type="ARBA" id="ARBA00022448"/>
    </source>
</evidence>
<dbReference type="PaxDb" id="1123384-AJ81_04580"/>
<dbReference type="GO" id="GO:0015833">
    <property type="term" value="P:peptide transport"/>
    <property type="evidence" value="ECO:0007669"/>
    <property type="project" value="TreeGrafter"/>
</dbReference>
<reference evidence="5 6" key="1">
    <citation type="submission" date="2014-01" db="EMBL/GenBank/DDBJ databases">
        <title>Genome sequencing of Thermotog hypogea.</title>
        <authorList>
            <person name="Zhang X."/>
            <person name="Alvare G."/>
            <person name="Fristensky B."/>
            <person name="Chen L."/>
            <person name="Suen T."/>
            <person name="Chen Q."/>
            <person name="Ma K."/>
        </authorList>
    </citation>
    <scope>NUCLEOTIDE SEQUENCE [LARGE SCALE GENOMIC DNA]</scope>
    <source>
        <strain evidence="5 6">DSM 11164</strain>
    </source>
</reference>
<dbReference type="Gene3D" id="3.10.105.10">
    <property type="entry name" value="Dipeptide-binding Protein, Domain 3"/>
    <property type="match status" value="1"/>
</dbReference>
<dbReference type="Gene3D" id="3.40.190.10">
    <property type="entry name" value="Periplasmic binding protein-like II"/>
    <property type="match status" value="1"/>
</dbReference>
<keyword evidence="6" id="KW-1185">Reference proteome</keyword>
<dbReference type="KEGG" id="phy:AJ81_04580"/>
<dbReference type="PROSITE" id="PS01040">
    <property type="entry name" value="SBP_BACTERIAL_5"/>
    <property type="match status" value="1"/>
</dbReference>
<evidence type="ECO:0000256" key="3">
    <source>
        <dbReference type="ARBA" id="ARBA00022729"/>
    </source>
</evidence>
<organism evidence="5 6">
    <name type="scientific">Pseudothermotoga hypogea DSM 11164 = NBRC 106472</name>
    <dbReference type="NCBI Taxonomy" id="1123384"/>
    <lineage>
        <taxon>Bacteria</taxon>
        <taxon>Thermotogati</taxon>
        <taxon>Thermotogota</taxon>
        <taxon>Thermotogae</taxon>
        <taxon>Thermotogales</taxon>
        <taxon>Thermotogaceae</taxon>
        <taxon>Pseudothermotoga</taxon>
    </lineage>
</organism>
<proteinExistence type="inferred from homology"/>
<dbReference type="Proteomes" id="UP000077469">
    <property type="component" value="Chromosome"/>
</dbReference>
<feature type="domain" description="Solute-binding protein family 5" evidence="4">
    <location>
        <begin position="66"/>
        <end position="426"/>
    </location>
</feature>
<dbReference type="Pfam" id="PF00496">
    <property type="entry name" value="SBP_bac_5"/>
    <property type="match status" value="1"/>
</dbReference>
<gene>
    <name evidence="5" type="ORF">AJ81_04580</name>
</gene>
<dbReference type="InterPro" id="IPR000914">
    <property type="entry name" value="SBP_5_dom"/>
</dbReference>
<dbReference type="STRING" id="1123384.AJ81_04580"/>
<dbReference type="PANTHER" id="PTHR30290:SF9">
    <property type="entry name" value="OLIGOPEPTIDE-BINDING PROTEIN APPA"/>
    <property type="match status" value="1"/>
</dbReference>
<dbReference type="PIRSF" id="PIRSF002741">
    <property type="entry name" value="MppA"/>
    <property type="match status" value="1"/>
</dbReference>
<keyword evidence="3" id="KW-0732">Signal</keyword>
<evidence type="ECO:0000313" key="5">
    <source>
        <dbReference type="EMBL" id="AJC74718.1"/>
    </source>
</evidence>
<keyword evidence="2" id="KW-0813">Transport</keyword>
<dbReference type="OrthoDB" id="39920at2"/>
<evidence type="ECO:0000256" key="1">
    <source>
        <dbReference type="ARBA" id="ARBA00005695"/>
    </source>
</evidence>
<sequence>MRRFVVLLAVLLSVAIFAAKYGGTVRFLIGVDVTTLLPGNIPDSISTIVGMHIFEGLVDYDENLRIIPVLAERWEILDNGTAYVFHLRKNVKFHDGADFNAHAVKKNFDYLFSANLRNVGQYKGIIKEVQVIDDYTVKIVLFQPNSTFLYRLAQSSGWMVSPQAIEKFGHDPALMSKNPIGTGPFMFKEWKAGESVELVKNPNYWRQGLPYLDRIIFRVVAEDVSRVNQVRAGDADFMYNPPPALFAALQQDKSLKVEVVPTVRTIFIGLNTSRAPLNDVRVRQALNYAVDKEKLCRVLMKGLAKPSDSPLSSRTFGYFSTGGYPYDPNKAKQLLKEAGYENLKLELITPKGRYLNDYETAVAIQGMLKEVGVTVDVKPMEWGSYVSKILSRKPEDWDYQMFLLGWAPGTAEGHQVLFPLFHSSNRMDSPNATMRYNNYFYSNPKVDELIDKIAVETDEKKLLEYFKEAQKLVVQDAPWIFLYEMNIAAVMRKELQGVKIYPTERVSLAEAWIDR</sequence>
<dbReference type="SUPFAM" id="SSF53850">
    <property type="entry name" value="Periplasmic binding protein-like II"/>
    <property type="match status" value="1"/>
</dbReference>
<comment type="similarity">
    <text evidence="1">Belongs to the bacterial solute-binding protein 5 family.</text>
</comment>
<dbReference type="AlphaFoldDB" id="A0A0X1KTS3"/>